<dbReference type="InterPro" id="IPR034660">
    <property type="entry name" value="DinB/YfiT-like"/>
</dbReference>
<reference evidence="4" key="1">
    <citation type="journal article" date="2019" name="Int. J. Syst. Evol. Microbiol.">
        <title>The Global Catalogue of Microorganisms (GCM) 10K type strain sequencing project: providing services to taxonomists for standard genome sequencing and annotation.</title>
        <authorList>
            <consortium name="The Broad Institute Genomics Platform"/>
            <consortium name="The Broad Institute Genome Sequencing Center for Infectious Disease"/>
            <person name="Wu L."/>
            <person name="Ma J."/>
        </authorList>
    </citation>
    <scope>NUCLEOTIDE SEQUENCE [LARGE SCALE GENOMIC DNA]</scope>
    <source>
        <strain evidence="4">KCTC 3950</strain>
    </source>
</reference>
<keyword evidence="4" id="KW-1185">Reference proteome</keyword>
<gene>
    <name evidence="3" type="ORF">ACFSUF_23705</name>
</gene>
<comment type="similarity">
    <text evidence="1">Belongs to the DinB family.</text>
</comment>
<comment type="caution">
    <text evidence="3">The sequence shown here is derived from an EMBL/GenBank/DDBJ whole genome shotgun (WGS) entry which is preliminary data.</text>
</comment>
<protein>
    <submittedName>
        <fullName evidence="3">DinB family protein</fullName>
    </submittedName>
</protein>
<evidence type="ECO:0000313" key="4">
    <source>
        <dbReference type="Proteomes" id="UP001597541"/>
    </source>
</evidence>
<sequence length="162" mass="19208">MSNVFIIRDHLLHELEHGVRTTRGVVQRIQPDQWEYRPKENMRTLLELTRHLVMLPATDLAIIREMQGGPEFERIEGDVQGITDAQQLSGLMQEQFEAMKDYFLSLTEEEFLDKYTKPFYADQGSVQVKWLIEVVTHVFHHRAQLFNYLKELGHEINMFDLY</sequence>
<name>A0ABW5PJQ5_9BACL</name>
<dbReference type="InterPro" id="IPR007837">
    <property type="entry name" value="DinB"/>
</dbReference>
<evidence type="ECO:0000313" key="3">
    <source>
        <dbReference type="EMBL" id="MFD2615414.1"/>
    </source>
</evidence>
<dbReference type="EMBL" id="JBHUME010000019">
    <property type="protein sequence ID" value="MFD2615414.1"/>
    <property type="molecule type" value="Genomic_DNA"/>
</dbReference>
<proteinExistence type="inferred from homology"/>
<dbReference type="SUPFAM" id="SSF109854">
    <property type="entry name" value="DinB/YfiT-like putative metalloenzymes"/>
    <property type="match status" value="1"/>
</dbReference>
<dbReference type="Gene3D" id="1.20.120.450">
    <property type="entry name" value="dinb family like domain"/>
    <property type="match status" value="1"/>
</dbReference>
<organism evidence="3 4">
    <name type="scientific">Paenibacillus gansuensis</name>
    <dbReference type="NCBI Taxonomy" id="306542"/>
    <lineage>
        <taxon>Bacteria</taxon>
        <taxon>Bacillati</taxon>
        <taxon>Bacillota</taxon>
        <taxon>Bacilli</taxon>
        <taxon>Bacillales</taxon>
        <taxon>Paenibacillaceae</taxon>
        <taxon>Paenibacillus</taxon>
    </lineage>
</organism>
<accession>A0ABW5PJQ5</accession>
<dbReference type="Proteomes" id="UP001597541">
    <property type="component" value="Unassembled WGS sequence"/>
</dbReference>
<dbReference type="Pfam" id="PF05163">
    <property type="entry name" value="DinB"/>
    <property type="match status" value="1"/>
</dbReference>
<keyword evidence="2" id="KW-0479">Metal-binding</keyword>
<evidence type="ECO:0000256" key="2">
    <source>
        <dbReference type="ARBA" id="ARBA00022723"/>
    </source>
</evidence>
<dbReference type="RefSeq" id="WP_377607271.1">
    <property type="nucleotide sequence ID" value="NZ_JBHUME010000019.1"/>
</dbReference>
<evidence type="ECO:0000256" key="1">
    <source>
        <dbReference type="ARBA" id="ARBA00008635"/>
    </source>
</evidence>